<feature type="active site" evidence="6">
    <location>
        <position position="161"/>
    </location>
</feature>
<evidence type="ECO:0000256" key="3">
    <source>
        <dbReference type="ARBA" id="ARBA00022679"/>
    </source>
</evidence>
<proteinExistence type="inferred from homology"/>
<feature type="domain" description="DarT" evidence="7">
    <location>
        <begin position="5"/>
        <end position="205"/>
    </location>
</feature>
<comment type="catalytic activity">
    <reaction evidence="6">
        <text>a thymidine in DNA + NAD(+) = an N-(ADP-alpha-D-ribosyl)-thymidine in DNA + nicotinamide + H(+)</text>
        <dbReference type="Rhea" id="RHEA:71651"/>
        <dbReference type="Rhea" id="RHEA-COMP:13556"/>
        <dbReference type="Rhea" id="RHEA-COMP:18051"/>
        <dbReference type="ChEBI" id="CHEBI:15378"/>
        <dbReference type="ChEBI" id="CHEBI:17154"/>
        <dbReference type="ChEBI" id="CHEBI:57540"/>
        <dbReference type="ChEBI" id="CHEBI:137386"/>
        <dbReference type="ChEBI" id="CHEBI:191199"/>
    </reaction>
</comment>
<evidence type="ECO:0000256" key="5">
    <source>
        <dbReference type="ARBA" id="ARBA00023125"/>
    </source>
</evidence>
<dbReference type="RefSeq" id="WP_015692669.1">
    <property type="nucleotide sequence ID" value="NC_016940.1"/>
</dbReference>
<keyword evidence="1 6" id="KW-1277">Toxin-antitoxin system</keyword>
<evidence type="ECO:0000256" key="2">
    <source>
        <dbReference type="ARBA" id="ARBA00022676"/>
    </source>
</evidence>
<feature type="binding site" evidence="6">
    <location>
        <position position="48"/>
    </location>
    <ligand>
        <name>NAD(+)</name>
        <dbReference type="ChEBI" id="CHEBI:57540"/>
    </ligand>
</feature>
<dbReference type="PROSITE" id="PS52018">
    <property type="entry name" value="DART"/>
    <property type="match status" value="1"/>
</dbReference>
<evidence type="ECO:0000259" key="7">
    <source>
        <dbReference type="PROSITE" id="PS52018"/>
    </source>
</evidence>
<dbReference type="EMBL" id="CP002831">
    <property type="protein sequence ID" value="AFC25054.1"/>
    <property type="molecule type" value="Genomic_DNA"/>
</dbReference>
<dbReference type="GO" id="GO:0016779">
    <property type="term" value="F:nucleotidyltransferase activity"/>
    <property type="evidence" value="ECO:0007669"/>
    <property type="project" value="UniProtKB-UniRule"/>
</dbReference>
<dbReference type="STRING" id="984262.SGRA_2325"/>
<dbReference type="GO" id="GO:0016757">
    <property type="term" value="F:glycosyltransferase activity"/>
    <property type="evidence" value="ECO:0007669"/>
    <property type="project" value="UniProtKB-UniRule"/>
</dbReference>
<feature type="active site" description="Proton acceptor" evidence="6">
    <location>
        <position position="48"/>
    </location>
</feature>
<keyword evidence="3 6" id="KW-0808">Transferase</keyword>
<dbReference type="Pfam" id="PF14487">
    <property type="entry name" value="DarT"/>
    <property type="match status" value="1"/>
</dbReference>
<reference evidence="8 9" key="1">
    <citation type="journal article" date="2012" name="Stand. Genomic Sci.">
        <title>Complete genome sequencing and analysis of Saprospira grandis str. Lewin, a predatory marine bacterium.</title>
        <authorList>
            <person name="Saw J.H."/>
            <person name="Yuryev A."/>
            <person name="Kanbe M."/>
            <person name="Hou S."/>
            <person name="Young A.G."/>
            <person name="Aizawa S."/>
            <person name="Alam M."/>
        </authorList>
    </citation>
    <scope>NUCLEOTIDE SEQUENCE [LARGE SCALE GENOMIC DNA]</scope>
    <source>
        <strain evidence="8 9">Lewin</strain>
    </source>
</reference>
<sequence length="205" mass="23754">MQTNIPIFRMVHIDNIPHIIKYGITHKNSINSNPNYRAIGALDIISRRATKVCPRGHTLDDYIPFYFWYRSPMLYAIQNQYGNTAPTPTEDIIYIIVRLPQIIGSTLSYLFTDAHAISPFSRFYDASDINNIEEKLNWKAIKNPSWGGEENSFLRLKKQAEFLVYGDIPYHLIAGFVVYNQKSKERLTNFGVAEAQIAVRPHYYF</sequence>
<evidence type="ECO:0000256" key="6">
    <source>
        <dbReference type="PROSITE-ProRule" id="PRU01362"/>
    </source>
</evidence>
<evidence type="ECO:0000313" key="9">
    <source>
        <dbReference type="Proteomes" id="UP000007519"/>
    </source>
</evidence>
<gene>
    <name evidence="8" type="ordered locus">SGRA_2325</name>
</gene>
<keyword evidence="2 6" id="KW-0328">Glycosyltransferase</keyword>
<dbReference type="Proteomes" id="UP000007519">
    <property type="component" value="Chromosome"/>
</dbReference>
<comment type="similarity">
    <text evidence="6">Belongs to the DarT ADP-ribosyltransferase family.</text>
</comment>
<keyword evidence="5 6" id="KW-0238">DNA-binding</keyword>
<evidence type="ECO:0000256" key="1">
    <source>
        <dbReference type="ARBA" id="ARBA00022649"/>
    </source>
</evidence>
<feature type="binding site" evidence="6">
    <location>
        <begin position="9"/>
        <end position="11"/>
    </location>
    <ligand>
        <name>NAD(+)</name>
        <dbReference type="ChEBI" id="CHEBI:57540"/>
    </ligand>
</feature>
<dbReference type="HOGENOM" id="CLU_113641_0_0_10"/>
<name>H6L470_SAPGL</name>
<keyword evidence="4 6" id="KW-0548">Nucleotidyltransferase</keyword>
<evidence type="ECO:0000313" key="8">
    <source>
        <dbReference type="EMBL" id="AFC25054.1"/>
    </source>
</evidence>
<comment type="caution">
    <text evidence="6">Lacks conserved residue(s) required for the propagation of feature annotation.</text>
</comment>
<evidence type="ECO:0000256" key="4">
    <source>
        <dbReference type="ARBA" id="ARBA00022695"/>
    </source>
</evidence>
<dbReference type="AlphaFoldDB" id="H6L470"/>
<protein>
    <recommendedName>
        <fullName evidence="7">DarT domain-containing protein</fullName>
    </recommendedName>
</protein>
<keyword evidence="9" id="KW-1185">Reference proteome</keyword>
<dbReference type="InterPro" id="IPR029494">
    <property type="entry name" value="DarT"/>
</dbReference>
<dbReference type="KEGG" id="sgn:SGRA_2325"/>
<dbReference type="eggNOG" id="COG4948">
    <property type="taxonomic scope" value="Bacteria"/>
</dbReference>
<accession>H6L470</accession>
<organism evidence="8 9">
    <name type="scientific">Saprospira grandis (strain Lewin)</name>
    <dbReference type="NCBI Taxonomy" id="984262"/>
    <lineage>
        <taxon>Bacteria</taxon>
        <taxon>Pseudomonadati</taxon>
        <taxon>Bacteroidota</taxon>
        <taxon>Saprospiria</taxon>
        <taxon>Saprospirales</taxon>
        <taxon>Saprospiraceae</taxon>
        <taxon>Saprospira</taxon>
    </lineage>
</organism>
<dbReference type="GO" id="GO:0003677">
    <property type="term" value="F:DNA binding"/>
    <property type="evidence" value="ECO:0007669"/>
    <property type="project" value="UniProtKB-UniRule"/>
</dbReference>